<organism evidence="4 5">
    <name type="scientific">Elongatibacter sediminis</name>
    <dbReference type="NCBI Taxonomy" id="3119006"/>
    <lineage>
        <taxon>Bacteria</taxon>
        <taxon>Pseudomonadati</taxon>
        <taxon>Pseudomonadota</taxon>
        <taxon>Gammaproteobacteria</taxon>
        <taxon>Chromatiales</taxon>
        <taxon>Wenzhouxiangellaceae</taxon>
        <taxon>Elongatibacter</taxon>
    </lineage>
</organism>
<comment type="caution">
    <text evidence="4">The sequence shown here is derived from an EMBL/GenBank/DDBJ whole genome shotgun (WGS) entry which is preliminary data.</text>
</comment>
<evidence type="ECO:0000313" key="5">
    <source>
        <dbReference type="Proteomes" id="UP001359886"/>
    </source>
</evidence>
<dbReference type="AlphaFoldDB" id="A0AAW9RGC1"/>
<dbReference type="GO" id="GO:0010133">
    <property type="term" value="P:L-proline catabolic process to L-glutamate"/>
    <property type="evidence" value="ECO:0007669"/>
    <property type="project" value="TreeGrafter"/>
</dbReference>
<dbReference type="Proteomes" id="UP001359886">
    <property type="component" value="Unassembled WGS sequence"/>
</dbReference>
<dbReference type="Gene3D" id="3.40.605.10">
    <property type="entry name" value="Aldehyde Dehydrogenase, Chain A, domain 1"/>
    <property type="match status" value="1"/>
</dbReference>
<dbReference type="Gene3D" id="3.40.309.10">
    <property type="entry name" value="Aldehyde Dehydrogenase, Chain A, domain 2"/>
    <property type="match status" value="1"/>
</dbReference>
<keyword evidence="5" id="KW-1185">Reference proteome</keyword>
<evidence type="ECO:0000259" key="3">
    <source>
        <dbReference type="Pfam" id="PF00171"/>
    </source>
</evidence>
<dbReference type="InterPro" id="IPR015590">
    <property type="entry name" value="Aldehyde_DH_dom"/>
</dbReference>
<protein>
    <submittedName>
        <fullName evidence="4">Phenylacetic acid degradation protein PaaN</fullName>
    </submittedName>
</protein>
<evidence type="ECO:0000256" key="1">
    <source>
        <dbReference type="ARBA" id="ARBA00023002"/>
    </source>
</evidence>
<dbReference type="InterPro" id="IPR016163">
    <property type="entry name" value="Ald_DH_C"/>
</dbReference>
<keyword evidence="1" id="KW-0560">Oxidoreductase</keyword>
<dbReference type="InterPro" id="IPR050485">
    <property type="entry name" value="Proline_metab_enzyme"/>
</dbReference>
<proteinExistence type="predicted"/>
<keyword evidence="2" id="KW-0520">NAD</keyword>
<dbReference type="GO" id="GO:0009898">
    <property type="term" value="C:cytoplasmic side of plasma membrane"/>
    <property type="evidence" value="ECO:0007669"/>
    <property type="project" value="TreeGrafter"/>
</dbReference>
<dbReference type="GO" id="GO:0003842">
    <property type="term" value="F:L-glutamate gamma-semialdehyde dehydrogenase activity"/>
    <property type="evidence" value="ECO:0007669"/>
    <property type="project" value="TreeGrafter"/>
</dbReference>
<dbReference type="PANTHER" id="PTHR42862">
    <property type="entry name" value="DELTA-1-PYRROLINE-5-CARBOXYLATE DEHYDROGENASE 1, ISOFORM A-RELATED"/>
    <property type="match status" value="1"/>
</dbReference>
<name>A0AAW9RGC1_9GAMM</name>
<dbReference type="RefSeq" id="WP_354695191.1">
    <property type="nucleotide sequence ID" value="NZ_JAZHOG010000005.1"/>
</dbReference>
<reference evidence="4 5" key="1">
    <citation type="submission" date="2024-02" db="EMBL/GenBank/DDBJ databases">
        <title>A novel Wenzhouxiangellaceae bacterium, isolated from coastal sediments.</title>
        <authorList>
            <person name="Du Z.-J."/>
            <person name="Ye Y.-Q."/>
            <person name="Zhang X.-Y."/>
        </authorList>
    </citation>
    <scope>NUCLEOTIDE SEQUENCE [LARGE SCALE GENOMIC DNA]</scope>
    <source>
        <strain evidence="4 5">CH-27</strain>
    </source>
</reference>
<gene>
    <name evidence="4" type="primary">paaN</name>
    <name evidence="4" type="ORF">V3330_09560</name>
</gene>
<dbReference type="NCBIfam" id="TIGR02288">
    <property type="entry name" value="PaaN_2"/>
    <property type="match status" value="1"/>
</dbReference>
<dbReference type="InterPro" id="IPR011975">
    <property type="entry name" value="PaaN_2"/>
</dbReference>
<sequence>MHTLLETHLPTLKQASDACRTRAQWSGFKESPSTRLHGEEAPAAGKRAFESLLGQPFELELPGVTGHLGEEVSPYTREPLGIDYPVADPEISCRAGLEAMRSWRRLDPDQRAALCIEMLRALESVCFESTHATMHTAGQSYMMGFVGSGANALDRGLEAVVYAHRALTDLPGHAVWRKAFGKTDVALEKRYHFVPRGLALVICCASFPTWNAYPSIMANLMTGNAAIVKPHPGGILPMAIAVREMRRVLAANGLDPNMVLLAVDTRDEPVAQRYLERGEVAIVDFTGSQRFGSWLEQNLGNKRIYTETSGVNSIVIESTDNLDGMLDAVAHSLCLFSAQMCTSPQNIHIPAGGVETDQGRIGPADLALALAGRVDARVGNPAQAAGLCGALQAQNTVELLARLADRAADVGELLRAPEPYAHPEYPNARTATPLIIATERPGQDVLKEEHFGPVSFVITHADPDSALASAAATAATRGAIATHVYSVDNDYLDAAEQSFVDAGASLTCNLTGPMPLNFAAAYSDMHVTGLNPAGNACLTDLAFVADRFRIVQCRWPQGTRTTT</sequence>
<dbReference type="SUPFAM" id="SSF53720">
    <property type="entry name" value="ALDH-like"/>
    <property type="match status" value="1"/>
</dbReference>
<accession>A0AAW9RGC1</accession>
<dbReference type="EMBL" id="JAZHOG010000005">
    <property type="protein sequence ID" value="MEJ8567870.1"/>
    <property type="molecule type" value="Genomic_DNA"/>
</dbReference>
<evidence type="ECO:0000313" key="4">
    <source>
        <dbReference type="EMBL" id="MEJ8567870.1"/>
    </source>
</evidence>
<dbReference type="InterPro" id="IPR016162">
    <property type="entry name" value="Ald_DH_N"/>
</dbReference>
<dbReference type="PANTHER" id="PTHR42862:SF1">
    <property type="entry name" value="DELTA-1-PYRROLINE-5-CARBOXYLATE DEHYDROGENASE 2, ISOFORM A-RELATED"/>
    <property type="match status" value="1"/>
</dbReference>
<evidence type="ECO:0000256" key="2">
    <source>
        <dbReference type="ARBA" id="ARBA00023027"/>
    </source>
</evidence>
<feature type="domain" description="Aldehyde dehydrogenase" evidence="3">
    <location>
        <begin position="88"/>
        <end position="475"/>
    </location>
</feature>
<dbReference type="Pfam" id="PF00171">
    <property type="entry name" value="Aldedh"/>
    <property type="match status" value="1"/>
</dbReference>
<dbReference type="InterPro" id="IPR016161">
    <property type="entry name" value="Ald_DH/histidinol_DH"/>
</dbReference>